<dbReference type="RefSeq" id="WP_173533832.1">
    <property type="nucleotide sequence ID" value="NZ_CP054143.1"/>
</dbReference>
<proteinExistence type="predicted"/>
<name>A0A6M8SXM1_9NEIS</name>
<organism evidence="1 2">
    <name type="scientific">Deefgea piscis</name>
    <dbReference type="NCBI Taxonomy" id="2739061"/>
    <lineage>
        <taxon>Bacteria</taxon>
        <taxon>Pseudomonadati</taxon>
        <taxon>Pseudomonadota</taxon>
        <taxon>Betaproteobacteria</taxon>
        <taxon>Neisseriales</taxon>
        <taxon>Chitinibacteraceae</taxon>
        <taxon>Deefgea</taxon>
    </lineage>
</organism>
<dbReference type="KEGG" id="dee:HQN60_11815"/>
<gene>
    <name evidence="1" type="ORF">HQN60_11815</name>
</gene>
<accession>A0A6M8SXM1</accession>
<protein>
    <submittedName>
        <fullName evidence="1">Uncharacterized protein</fullName>
    </submittedName>
</protein>
<evidence type="ECO:0000313" key="1">
    <source>
        <dbReference type="EMBL" id="QKJ67329.1"/>
    </source>
</evidence>
<reference evidence="1 2" key="1">
    <citation type="submission" date="2020-05" db="EMBL/GenBank/DDBJ databases">
        <title>Complete genome sequence of Deefgea sp. D17.</title>
        <authorList>
            <person name="Bae J.-W."/>
            <person name="Han J.E."/>
        </authorList>
    </citation>
    <scope>NUCLEOTIDE SEQUENCE [LARGE SCALE GENOMIC DNA]</scope>
    <source>
        <strain evidence="1 2">D17</strain>
    </source>
</reference>
<sequence length="457" mass="52930">MQKIIDVAVKELISIIDSKKHSKKVAMQFVLEELDAARQGNDYVKDKIKSFYFNESDYIGAMESSWEDVDGPTGPQQFLVVLTMQLSKEIGIDNAAMVRISIVEYIVCHYKFGRYYLDEEIRRATKPLKLFDVLVDDENFLHPNFKYLLESKNKPLVDVISRWASGFEDRDNKFNYEFQTTFNSSFWEVYLYQCFKDLNLNVDFSKASPDFTVKTSSNEIINIEAVTANHAQDSSPEWENEKLKENGEFLNFASVRILNAINSKHKKYLSTYSKFEHVVGNPFVVAVAPFEQNMFFIQNNEAINRVLYGQGIDKDNGFTEVEVPFALKNEKVALDLGIFTNDKYKEVSAIIFSTMGTLSKAITQSSLAMDIRSSRYHDRKGLIMEIKENNKHFETHLDGLQIHHNPYAINKLSKDVFDRYEVTHYYYDIESRFIDNQQKSYTMISRSSWPSSSKTVP</sequence>
<dbReference type="AlphaFoldDB" id="A0A6M8SXM1"/>
<dbReference type="Proteomes" id="UP000504844">
    <property type="component" value="Chromosome"/>
</dbReference>
<keyword evidence="2" id="KW-1185">Reference proteome</keyword>
<evidence type="ECO:0000313" key="2">
    <source>
        <dbReference type="Proteomes" id="UP000504844"/>
    </source>
</evidence>
<dbReference type="EMBL" id="CP054143">
    <property type="protein sequence ID" value="QKJ67329.1"/>
    <property type="molecule type" value="Genomic_DNA"/>
</dbReference>